<dbReference type="Proteomes" id="UP000595814">
    <property type="component" value="Chromosome"/>
</dbReference>
<evidence type="ECO:0000313" key="2">
    <source>
        <dbReference type="Proteomes" id="UP000595814"/>
    </source>
</evidence>
<dbReference type="EMBL" id="CP066744">
    <property type="protein sequence ID" value="QQK08953.1"/>
    <property type="molecule type" value="Genomic_DNA"/>
</dbReference>
<sequence>MIKKNFKLSFVLLILLLAFTLTACKNNTKEEINNDLSLQWNALSLYPSSGDKNQDGMIAGHTMQIFASDDDSDNKEIIKLKDFKKILKKDYPDLLEAYENKESEIAEIIIGLEYDVKDSNKQYVRLNLYENKDYIIYDAKMGDYSNIEFMYLFNNNENLIIVHGGFSPEDFRVTHGLLYNKEYSLKDWQKIHETNNK</sequence>
<reference evidence="1 2" key="1">
    <citation type="journal article" date="2022" name="Int. J. Syst. Evol. Microbiol.">
        <title>Miniphocaeibacter halophilus sp. nov., an ammonium-tolerant acetate-producing bacterium isolated from a biogas system.</title>
        <authorList>
            <person name="Schnurer A."/>
            <person name="Singh A."/>
            <person name="Bi S."/>
            <person name="Qiao W."/>
            <person name="Westerholm M."/>
        </authorList>
    </citation>
    <scope>NUCLEOTIDE SEQUENCE [LARGE SCALE GENOMIC DNA]</scope>
    <source>
        <strain evidence="1 2">AMB_01</strain>
    </source>
</reference>
<accession>A0AC61MUB0</accession>
<organism evidence="1 2">
    <name type="scientific">Miniphocaeibacter halophilus</name>
    <dbReference type="NCBI Taxonomy" id="2931922"/>
    <lineage>
        <taxon>Bacteria</taxon>
        <taxon>Bacillati</taxon>
        <taxon>Bacillota</taxon>
        <taxon>Tissierellia</taxon>
        <taxon>Tissierellales</taxon>
        <taxon>Peptoniphilaceae</taxon>
        <taxon>Miniphocaeibacter</taxon>
    </lineage>
</organism>
<evidence type="ECO:0000313" key="1">
    <source>
        <dbReference type="EMBL" id="QQK08953.1"/>
    </source>
</evidence>
<protein>
    <submittedName>
        <fullName evidence="1">Uncharacterized protein</fullName>
    </submittedName>
</protein>
<gene>
    <name evidence="1" type="ORF">JFY71_05295</name>
</gene>
<keyword evidence="2" id="KW-1185">Reference proteome</keyword>
<name>A0AC61MUB0_9FIRM</name>
<proteinExistence type="predicted"/>